<feature type="transmembrane region" description="Helical" evidence="8">
    <location>
        <begin position="282"/>
        <end position="303"/>
    </location>
</feature>
<dbReference type="GO" id="GO:0005886">
    <property type="term" value="C:plasma membrane"/>
    <property type="evidence" value="ECO:0007669"/>
    <property type="project" value="UniProtKB-SubCell"/>
</dbReference>
<keyword evidence="5 8" id="KW-1133">Transmembrane helix</keyword>
<feature type="transmembrane region" description="Helical" evidence="8">
    <location>
        <begin position="542"/>
        <end position="564"/>
    </location>
</feature>
<feature type="compositionally biased region" description="Pro residues" evidence="7">
    <location>
        <begin position="744"/>
        <end position="753"/>
    </location>
</feature>
<feature type="transmembrane region" description="Helical" evidence="8">
    <location>
        <begin position="376"/>
        <end position="397"/>
    </location>
</feature>
<evidence type="ECO:0000256" key="3">
    <source>
        <dbReference type="ARBA" id="ARBA00022475"/>
    </source>
</evidence>
<protein>
    <submittedName>
        <fullName evidence="10">Trehalose monomycolate exporter MmpL3</fullName>
    </submittedName>
</protein>
<gene>
    <name evidence="10" type="primary">mmpL3_2</name>
    <name evidence="10" type="ORF">B7C42_01768</name>
</gene>
<keyword evidence="6 8" id="KW-0472">Membrane</keyword>
<evidence type="ECO:0000313" key="10">
    <source>
        <dbReference type="EMBL" id="OXR46790.1"/>
    </source>
</evidence>
<dbReference type="EMBL" id="NGAF01000002">
    <property type="protein sequence ID" value="OXR46790.1"/>
    <property type="molecule type" value="Genomic_DNA"/>
</dbReference>
<comment type="similarity">
    <text evidence="2">Belongs to the resistance-nodulation-cell division (RND) (TC 2.A.6) family. MmpL subfamily.</text>
</comment>
<feature type="transmembrane region" description="Helical" evidence="8">
    <location>
        <begin position="309"/>
        <end position="333"/>
    </location>
</feature>
<evidence type="ECO:0000256" key="8">
    <source>
        <dbReference type="SAM" id="Phobius"/>
    </source>
</evidence>
<keyword evidence="11" id="KW-1185">Reference proteome</keyword>
<dbReference type="InterPro" id="IPR004869">
    <property type="entry name" value="MMPL_dom"/>
</dbReference>
<reference evidence="10 11" key="1">
    <citation type="submission" date="2017-07" db="EMBL/GenBank/DDBJ databases">
        <title>First draft Genome Sequence of Nocardia cerradoensis isolated from human infection.</title>
        <authorList>
            <person name="Carrasco G."/>
        </authorList>
    </citation>
    <scope>NUCLEOTIDE SEQUENCE [LARGE SCALE GENOMIC DNA]</scope>
    <source>
        <strain evidence="10 11">CNM20130759</strain>
    </source>
</reference>
<dbReference type="PANTHER" id="PTHR33406">
    <property type="entry name" value="MEMBRANE PROTEIN MJ1562-RELATED"/>
    <property type="match status" value="1"/>
</dbReference>
<evidence type="ECO:0000256" key="1">
    <source>
        <dbReference type="ARBA" id="ARBA00004651"/>
    </source>
</evidence>
<dbReference type="PROSITE" id="PS50156">
    <property type="entry name" value="SSD"/>
    <property type="match status" value="1"/>
</dbReference>
<dbReference type="AlphaFoldDB" id="A0A231HCZ4"/>
<feature type="transmembrane region" description="Helical" evidence="8">
    <location>
        <begin position="569"/>
        <end position="588"/>
    </location>
</feature>
<organism evidence="10 11">
    <name type="scientific">Nocardia cerradoensis</name>
    <dbReference type="NCBI Taxonomy" id="85688"/>
    <lineage>
        <taxon>Bacteria</taxon>
        <taxon>Bacillati</taxon>
        <taxon>Actinomycetota</taxon>
        <taxon>Actinomycetes</taxon>
        <taxon>Mycobacteriales</taxon>
        <taxon>Nocardiaceae</taxon>
        <taxon>Nocardia</taxon>
    </lineage>
</organism>
<evidence type="ECO:0000256" key="2">
    <source>
        <dbReference type="ARBA" id="ARBA00010157"/>
    </source>
</evidence>
<feature type="transmembrane region" description="Helical" evidence="8">
    <location>
        <begin position="230"/>
        <end position="252"/>
    </location>
</feature>
<accession>A0A231HCZ4</accession>
<proteinExistence type="inferred from homology"/>
<evidence type="ECO:0000259" key="9">
    <source>
        <dbReference type="PROSITE" id="PS50156"/>
    </source>
</evidence>
<dbReference type="InterPro" id="IPR050545">
    <property type="entry name" value="Mycobact_MmpL"/>
</dbReference>
<dbReference type="RefSeq" id="WP_094024873.1">
    <property type="nucleotide sequence ID" value="NZ_NGAF01000002.1"/>
</dbReference>
<feature type="transmembrane region" description="Helical" evidence="8">
    <location>
        <begin position="205"/>
        <end position="224"/>
    </location>
</feature>
<feature type="transmembrane region" description="Helical" evidence="8">
    <location>
        <begin position="178"/>
        <end position="198"/>
    </location>
</feature>
<dbReference type="InterPro" id="IPR000731">
    <property type="entry name" value="SSD"/>
</dbReference>
<feature type="transmembrane region" description="Helical" evidence="8">
    <location>
        <begin position="681"/>
        <end position="704"/>
    </location>
</feature>
<dbReference type="Proteomes" id="UP000215506">
    <property type="component" value="Unassembled WGS sequence"/>
</dbReference>
<evidence type="ECO:0000313" key="11">
    <source>
        <dbReference type="Proteomes" id="UP000215506"/>
    </source>
</evidence>
<dbReference type="Pfam" id="PF03176">
    <property type="entry name" value="MMPL"/>
    <property type="match status" value="2"/>
</dbReference>
<feature type="region of interest" description="Disordered" evidence="7">
    <location>
        <begin position="734"/>
        <end position="753"/>
    </location>
</feature>
<keyword evidence="3" id="KW-1003">Cell membrane</keyword>
<evidence type="ECO:0000256" key="4">
    <source>
        <dbReference type="ARBA" id="ARBA00022692"/>
    </source>
</evidence>
<comment type="subcellular location">
    <subcellularLocation>
        <location evidence="1">Cell membrane</location>
        <topology evidence="1">Multi-pass membrane protein</topology>
    </subcellularLocation>
</comment>
<dbReference type="SUPFAM" id="SSF82866">
    <property type="entry name" value="Multidrug efflux transporter AcrB transmembrane domain"/>
    <property type="match status" value="2"/>
</dbReference>
<evidence type="ECO:0000256" key="6">
    <source>
        <dbReference type="ARBA" id="ARBA00023136"/>
    </source>
</evidence>
<comment type="caution">
    <text evidence="10">The sequence shown here is derived from an EMBL/GenBank/DDBJ whole genome shotgun (WGS) entry which is preliminary data.</text>
</comment>
<name>A0A231HCZ4_9NOCA</name>
<feature type="transmembrane region" description="Helical" evidence="8">
    <location>
        <begin position="649"/>
        <end position="675"/>
    </location>
</feature>
<evidence type="ECO:0000256" key="7">
    <source>
        <dbReference type="SAM" id="MobiDB-lite"/>
    </source>
</evidence>
<sequence length="753" mass="78929">MLTRIARLATRYPKRVLLAALALALICGGFGATVTAHLQAGGFTSDKAESTRAAQLVADQFNGAQPNLVLLVHADEGVESAAARAVGADIADRLGSRADTVGVRSYWTSPPQLAAALRSTDGKSALVMAYLTGGDDKAQRTAGEIASTLPLSTPGVTVQAGGIAAVYHDVNNQVTKDLAMAEGIAVPLTAIVLILVFGSVIAASLPLAVGIFAILCTLAILRSFTLFTDVSIYALNMTTALGLALAIDYSLFIVSRYREELSAGSSHEAAAVRAVQTAGRTVLFSALTVALALAVLSVFDMYFLKSFAYAGVAVVAAAAIASIVILPAALVLLGDRINSWNLRVAIRKLFGRPEPTSRPERESGWYRTVTWVMRRALPVSVAIIAVLLAVGAPFLGVKFGYPDDRVLPTGSTSRAVGDELRAEFPAVNSGTGTTIVLPGAPSEPQAISGYATALSKVEGVNAVLSSSGVYVSGARMGGAAPGMANDSGQYLTVTSTFDPYSAQAKDQLQALRDVPAPSPALFGGAAAMNVDSLNALGQRLPLAIALIALATFVVLFLFTGSVVLPLKAVVINSLSLTAMFGMMVWIFQEGHFSGLLGFTPTGFLVPTMPILMFCLAFGMSMDYEVFLLSRIREAWLASDRTAADNDRSVAIGVARTGRIITAAALLMAIVLGAMITAKVSFMQMFGLGLTITVLADATVIRMLLVPALMRLMGRGNWWAPKPLARWHERFGLTEHPMSADPQPTAEPAPAGRP</sequence>
<dbReference type="Gene3D" id="1.20.1640.10">
    <property type="entry name" value="Multidrug efflux transporter AcrB transmembrane domain"/>
    <property type="match status" value="2"/>
</dbReference>
<dbReference type="PANTHER" id="PTHR33406:SF11">
    <property type="entry name" value="MEMBRANE PROTEIN SCO6666-RELATED"/>
    <property type="match status" value="1"/>
</dbReference>
<evidence type="ECO:0000256" key="5">
    <source>
        <dbReference type="ARBA" id="ARBA00022989"/>
    </source>
</evidence>
<keyword evidence="4 8" id="KW-0812">Transmembrane</keyword>
<feature type="domain" description="SSD" evidence="9">
    <location>
        <begin position="211"/>
        <end position="332"/>
    </location>
</feature>